<dbReference type="AlphaFoldDB" id="A0A1M5TGU1"/>
<evidence type="ECO:0000313" key="1">
    <source>
        <dbReference type="EMBL" id="SHH49934.1"/>
    </source>
</evidence>
<reference evidence="1 2" key="1">
    <citation type="submission" date="2016-11" db="EMBL/GenBank/DDBJ databases">
        <authorList>
            <person name="Jaros S."/>
            <person name="Januszkiewicz K."/>
            <person name="Wedrychowicz H."/>
        </authorList>
    </citation>
    <scope>NUCLEOTIDE SEQUENCE [LARGE SCALE GENOMIC DNA]</scope>
    <source>
        <strain evidence="1 2">DSM 6191</strain>
    </source>
</reference>
<dbReference type="EMBL" id="FQXU01000003">
    <property type="protein sequence ID" value="SHH49934.1"/>
    <property type="molecule type" value="Genomic_DNA"/>
</dbReference>
<gene>
    <name evidence="1" type="ORF">SAMN02745941_00211</name>
</gene>
<dbReference type="RefSeq" id="WP_073015908.1">
    <property type="nucleotide sequence ID" value="NZ_FQXU01000003.1"/>
</dbReference>
<protein>
    <submittedName>
        <fullName evidence="1">Phage major tail protein, phi13 family</fullName>
    </submittedName>
</protein>
<organism evidence="1 2">
    <name type="scientific">Clostridium intestinale DSM 6191</name>
    <dbReference type="NCBI Taxonomy" id="1121320"/>
    <lineage>
        <taxon>Bacteria</taxon>
        <taxon>Bacillati</taxon>
        <taxon>Bacillota</taxon>
        <taxon>Clostridia</taxon>
        <taxon>Eubacteriales</taxon>
        <taxon>Clostridiaceae</taxon>
        <taxon>Clostridium</taxon>
    </lineage>
</organism>
<sequence>MSRRKSLRDIFVAKVTTNNATTYAAAAPIKLARALSAKVDIKRESEPLYSDDSVEEILSSLTGIDIEINVNDLSPEQEALLTGATYDKGYLIDNKDDIASEIAIGWRAKRTDNKWEMVWLYCGKFSQGTTDNYETQADKVATQTPVLKGTFYAREKDGNFRVRVNETYLEETFTDAKQAIATWFSEVQEPIAA</sequence>
<dbReference type="InterPro" id="IPR006490">
    <property type="entry name" value="Maj_tail_phi13"/>
</dbReference>
<dbReference type="NCBIfam" id="TIGR01603">
    <property type="entry name" value="maj_tail_phi13"/>
    <property type="match status" value="1"/>
</dbReference>
<evidence type="ECO:0000313" key="2">
    <source>
        <dbReference type="Proteomes" id="UP000184241"/>
    </source>
</evidence>
<accession>A0A1M5TGU1</accession>
<dbReference type="Proteomes" id="UP000184241">
    <property type="component" value="Unassembled WGS sequence"/>
</dbReference>
<name>A0A1M5TGU1_9CLOT</name>
<proteinExistence type="predicted"/>